<reference evidence="3 4" key="1">
    <citation type="journal article" date="2021" name="BMC Genomics">
        <title>Datura genome reveals duplications of psychoactive alkaloid biosynthetic genes and high mutation rate following tissue culture.</title>
        <authorList>
            <person name="Rajewski A."/>
            <person name="Carter-House D."/>
            <person name="Stajich J."/>
            <person name="Litt A."/>
        </authorList>
    </citation>
    <scope>NUCLEOTIDE SEQUENCE [LARGE SCALE GENOMIC DNA]</scope>
    <source>
        <strain evidence="3">AR-01</strain>
    </source>
</reference>
<name>A0ABS8RGV3_DATST</name>
<evidence type="ECO:0000256" key="1">
    <source>
        <dbReference type="ARBA" id="ARBA00010515"/>
    </source>
</evidence>
<dbReference type="EMBL" id="JACEIK010000005">
    <property type="protein sequence ID" value="MCD7446102.1"/>
    <property type="molecule type" value="Genomic_DNA"/>
</dbReference>
<comment type="similarity">
    <text evidence="1">Belongs to the 'GDXG' lipolytic enzyme family.</text>
</comment>
<dbReference type="PANTHER" id="PTHR23024:SF621">
    <property type="entry name" value="CARBOXYLESTERASE 2-RELATED"/>
    <property type="match status" value="1"/>
</dbReference>
<keyword evidence="4" id="KW-1185">Reference proteome</keyword>
<dbReference type="Proteomes" id="UP000823775">
    <property type="component" value="Unassembled WGS sequence"/>
</dbReference>
<sequence length="111" mass="12312">MAASIDSTQKKMLHFVTIHKPPYLIERCCDSARNRGFLDYRLALKNCIDTTYDDSWAAFQWVLSHVNGEGPDSWLNNHADLTKLFIGGESAGANIANDVAVRAGVELDSKI</sequence>
<dbReference type="Pfam" id="PF07859">
    <property type="entry name" value="Abhydrolase_3"/>
    <property type="match status" value="1"/>
</dbReference>
<organism evidence="3 4">
    <name type="scientific">Datura stramonium</name>
    <name type="common">Jimsonweed</name>
    <name type="synonym">Common thornapple</name>
    <dbReference type="NCBI Taxonomy" id="4076"/>
    <lineage>
        <taxon>Eukaryota</taxon>
        <taxon>Viridiplantae</taxon>
        <taxon>Streptophyta</taxon>
        <taxon>Embryophyta</taxon>
        <taxon>Tracheophyta</taxon>
        <taxon>Spermatophyta</taxon>
        <taxon>Magnoliopsida</taxon>
        <taxon>eudicotyledons</taxon>
        <taxon>Gunneridae</taxon>
        <taxon>Pentapetalae</taxon>
        <taxon>asterids</taxon>
        <taxon>lamiids</taxon>
        <taxon>Solanales</taxon>
        <taxon>Solanaceae</taxon>
        <taxon>Solanoideae</taxon>
        <taxon>Datureae</taxon>
        <taxon>Datura</taxon>
    </lineage>
</organism>
<dbReference type="Gene3D" id="3.40.50.1820">
    <property type="entry name" value="alpha/beta hydrolase"/>
    <property type="match status" value="1"/>
</dbReference>
<protein>
    <recommendedName>
        <fullName evidence="2">Alpha/beta hydrolase fold-3 domain-containing protein</fullName>
    </recommendedName>
</protein>
<dbReference type="InterPro" id="IPR029058">
    <property type="entry name" value="AB_hydrolase_fold"/>
</dbReference>
<evidence type="ECO:0000259" key="2">
    <source>
        <dbReference type="Pfam" id="PF07859"/>
    </source>
</evidence>
<accession>A0ABS8RGV3</accession>
<feature type="domain" description="Alpha/beta hydrolase fold-3" evidence="2">
    <location>
        <begin position="38"/>
        <end position="104"/>
    </location>
</feature>
<dbReference type="InterPro" id="IPR013094">
    <property type="entry name" value="AB_hydrolase_3"/>
</dbReference>
<evidence type="ECO:0000313" key="4">
    <source>
        <dbReference type="Proteomes" id="UP000823775"/>
    </source>
</evidence>
<dbReference type="PANTHER" id="PTHR23024">
    <property type="entry name" value="ARYLACETAMIDE DEACETYLASE"/>
    <property type="match status" value="1"/>
</dbReference>
<proteinExistence type="inferred from homology"/>
<evidence type="ECO:0000313" key="3">
    <source>
        <dbReference type="EMBL" id="MCD7446102.1"/>
    </source>
</evidence>
<dbReference type="SUPFAM" id="SSF53474">
    <property type="entry name" value="alpha/beta-Hydrolases"/>
    <property type="match status" value="1"/>
</dbReference>
<comment type="caution">
    <text evidence="3">The sequence shown here is derived from an EMBL/GenBank/DDBJ whole genome shotgun (WGS) entry which is preliminary data.</text>
</comment>
<gene>
    <name evidence="3" type="ORF">HAX54_037309</name>
</gene>
<dbReference type="InterPro" id="IPR050466">
    <property type="entry name" value="Carboxylest/Gibb_receptor"/>
</dbReference>